<feature type="transmembrane region" description="Helical" evidence="1">
    <location>
        <begin position="98"/>
        <end position="119"/>
    </location>
</feature>
<reference evidence="2" key="1">
    <citation type="submission" date="2020-10" db="EMBL/GenBank/DDBJ databases">
        <title>Taxonomic study of unclassified bacteria belonging to the class Ktedonobacteria.</title>
        <authorList>
            <person name="Yabe S."/>
            <person name="Wang C.M."/>
            <person name="Zheng Y."/>
            <person name="Sakai Y."/>
            <person name="Cavaletti L."/>
            <person name="Monciardini P."/>
            <person name="Donadio S."/>
        </authorList>
    </citation>
    <scope>NUCLEOTIDE SEQUENCE</scope>
    <source>
        <strain evidence="2">SOSP1-1</strain>
    </source>
</reference>
<feature type="transmembrane region" description="Helical" evidence="1">
    <location>
        <begin position="64"/>
        <end position="86"/>
    </location>
</feature>
<dbReference type="RefSeq" id="WP_220196076.1">
    <property type="nucleotide sequence ID" value="NZ_BNJF01000002.1"/>
</dbReference>
<protein>
    <submittedName>
        <fullName evidence="2">Uncharacterized protein</fullName>
    </submittedName>
</protein>
<evidence type="ECO:0000256" key="1">
    <source>
        <dbReference type="SAM" id="Phobius"/>
    </source>
</evidence>
<comment type="caution">
    <text evidence="2">The sequence shown here is derived from an EMBL/GenBank/DDBJ whole genome shotgun (WGS) entry which is preliminary data.</text>
</comment>
<gene>
    <name evidence="2" type="ORF">KSX_48800</name>
</gene>
<keyword evidence="3" id="KW-1185">Reference proteome</keyword>
<sequence length="176" mass="19348">MFRRIPKSVWVVTLPVAIVLGIWPAVWLAQSNWVFLGVLIGWLYVPQGLYLFIKDSFSTDTARLQWFATLGYPLAMLGYSVCAYWVTHRTNFMRDGLIVTIVAAFVSAVGGIATAITVVDFNRHENILSAISGYVSALPIHGFILIHLLFSAVLGWLIGSGIARLNSRKAIAHGTA</sequence>
<keyword evidence="1" id="KW-0812">Transmembrane</keyword>
<keyword evidence="1" id="KW-1133">Transmembrane helix</keyword>
<organism evidence="2 3">
    <name type="scientific">Ktedonospora formicarum</name>
    <dbReference type="NCBI Taxonomy" id="2778364"/>
    <lineage>
        <taxon>Bacteria</taxon>
        <taxon>Bacillati</taxon>
        <taxon>Chloroflexota</taxon>
        <taxon>Ktedonobacteria</taxon>
        <taxon>Ktedonobacterales</taxon>
        <taxon>Ktedonobacteraceae</taxon>
        <taxon>Ktedonospora</taxon>
    </lineage>
</organism>
<proteinExistence type="predicted"/>
<feature type="transmembrane region" description="Helical" evidence="1">
    <location>
        <begin position="131"/>
        <end position="158"/>
    </location>
</feature>
<keyword evidence="1" id="KW-0472">Membrane</keyword>
<accession>A0A8J3I5Z8</accession>
<dbReference type="Proteomes" id="UP000612362">
    <property type="component" value="Unassembled WGS sequence"/>
</dbReference>
<feature type="transmembrane region" description="Helical" evidence="1">
    <location>
        <begin position="33"/>
        <end position="52"/>
    </location>
</feature>
<evidence type="ECO:0000313" key="2">
    <source>
        <dbReference type="EMBL" id="GHO46717.1"/>
    </source>
</evidence>
<feature type="transmembrane region" description="Helical" evidence="1">
    <location>
        <begin position="9"/>
        <end position="27"/>
    </location>
</feature>
<dbReference type="EMBL" id="BNJF01000002">
    <property type="protein sequence ID" value="GHO46717.1"/>
    <property type="molecule type" value="Genomic_DNA"/>
</dbReference>
<dbReference type="AlphaFoldDB" id="A0A8J3I5Z8"/>
<evidence type="ECO:0000313" key="3">
    <source>
        <dbReference type="Proteomes" id="UP000612362"/>
    </source>
</evidence>
<name>A0A8J3I5Z8_9CHLR</name>